<dbReference type="EMBL" id="FOFO01000011">
    <property type="protein sequence ID" value="SEP93598.1"/>
    <property type="molecule type" value="Genomic_DNA"/>
</dbReference>
<feature type="transmembrane region" description="Helical" evidence="2">
    <location>
        <begin position="97"/>
        <end position="123"/>
    </location>
</feature>
<dbReference type="Proteomes" id="UP000199496">
    <property type="component" value="Unassembled WGS sequence"/>
</dbReference>
<dbReference type="STRING" id="867345.SAMN05421693_11150"/>
<dbReference type="AlphaFoldDB" id="A0A1H9BYY1"/>
<feature type="compositionally biased region" description="Polar residues" evidence="1">
    <location>
        <begin position="273"/>
        <end position="282"/>
    </location>
</feature>
<protein>
    <submittedName>
        <fullName evidence="3">Putative photosynthetic complex assembly protein 2</fullName>
    </submittedName>
</protein>
<sequence>MLYVVFLWWFSTGAIIYLDGLPRRTYRWSMLGATVLSAAALYGLAVTSNDVSVAGAYIAFTCAILIWGWVEMSFLMGLITGSRRTRCPDNVHGGRRFLYAIQAIIHHELALLIGAAAILWVTWGGANLMGLYTFLILWVMRTSTKLNVFLGVRNLNEEWLPDHLRYLESYFRKRPMNLLFPVSVTLSTVAAVWLVQMALSDQVSAHQATMATFLAILMILAILEHWFLVLPMPSQALWNWALHSRQSEPQFHPISPSIPAANDADKDAPDSGLTASPTRFRS</sequence>
<proteinExistence type="predicted"/>
<reference evidence="3 4" key="1">
    <citation type="submission" date="2016-10" db="EMBL/GenBank/DDBJ databases">
        <authorList>
            <person name="de Groot N.N."/>
        </authorList>
    </citation>
    <scope>NUCLEOTIDE SEQUENCE [LARGE SCALE GENOMIC DNA]</scope>
    <source>
        <strain evidence="3 4">B7-7</strain>
    </source>
</reference>
<feature type="transmembrane region" description="Helical" evidence="2">
    <location>
        <begin position="28"/>
        <end position="48"/>
    </location>
</feature>
<accession>A0A1H9BYY1</accession>
<feature type="transmembrane region" description="Helical" evidence="2">
    <location>
        <begin position="129"/>
        <end position="150"/>
    </location>
</feature>
<organism evidence="3 4">
    <name type="scientific">Ectothiorhodospira magna</name>
    <dbReference type="NCBI Taxonomy" id="867345"/>
    <lineage>
        <taxon>Bacteria</taxon>
        <taxon>Pseudomonadati</taxon>
        <taxon>Pseudomonadota</taxon>
        <taxon>Gammaproteobacteria</taxon>
        <taxon>Chromatiales</taxon>
        <taxon>Ectothiorhodospiraceae</taxon>
        <taxon>Ectothiorhodospira</taxon>
    </lineage>
</organism>
<evidence type="ECO:0000313" key="3">
    <source>
        <dbReference type="EMBL" id="SEP93598.1"/>
    </source>
</evidence>
<evidence type="ECO:0000313" key="4">
    <source>
        <dbReference type="Proteomes" id="UP000199496"/>
    </source>
</evidence>
<name>A0A1H9BYY1_9GAMM</name>
<feature type="transmembrane region" description="Helical" evidence="2">
    <location>
        <begin position="178"/>
        <end position="199"/>
    </location>
</feature>
<feature type="transmembrane region" description="Helical" evidence="2">
    <location>
        <begin position="54"/>
        <end position="76"/>
    </location>
</feature>
<dbReference type="InterPro" id="IPR017496">
    <property type="entry name" value="Photo_alph_chp2"/>
</dbReference>
<evidence type="ECO:0000256" key="2">
    <source>
        <dbReference type="SAM" id="Phobius"/>
    </source>
</evidence>
<feature type="transmembrane region" description="Helical" evidence="2">
    <location>
        <begin position="6"/>
        <end position="21"/>
    </location>
</feature>
<gene>
    <name evidence="3" type="ORF">SAMN05421693_11150</name>
</gene>
<dbReference type="NCBIfam" id="TIGR03055">
    <property type="entry name" value="photo_alph_chp2"/>
    <property type="match status" value="1"/>
</dbReference>
<keyword evidence="2" id="KW-1133">Transmembrane helix</keyword>
<dbReference type="Pfam" id="PF12291">
    <property type="entry name" value="DUF3623"/>
    <property type="match status" value="1"/>
</dbReference>
<evidence type="ECO:0000256" key="1">
    <source>
        <dbReference type="SAM" id="MobiDB-lite"/>
    </source>
</evidence>
<keyword evidence="2" id="KW-0812">Transmembrane</keyword>
<feature type="transmembrane region" description="Helical" evidence="2">
    <location>
        <begin position="211"/>
        <end position="230"/>
    </location>
</feature>
<keyword evidence="2" id="KW-0472">Membrane</keyword>
<keyword evidence="4" id="KW-1185">Reference proteome</keyword>
<feature type="region of interest" description="Disordered" evidence="1">
    <location>
        <begin position="251"/>
        <end position="282"/>
    </location>
</feature>